<proteinExistence type="inferred from homology"/>
<gene>
    <name evidence="3" type="ORF">AMSG_08733</name>
</gene>
<evidence type="ECO:0000256" key="1">
    <source>
        <dbReference type="ARBA" id="ARBA00093458"/>
    </source>
</evidence>
<dbReference type="AlphaFoldDB" id="A0A0L0DMJ5"/>
<keyword evidence="4" id="KW-1185">Reference proteome</keyword>
<dbReference type="RefSeq" id="XP_013754510.1">
    <property type="nucleotide sequence ID" value="XM_013899056.1"/>
</dbReference>
<dbReference type="InterPro" id="IPR018865">
    <property type="entry name" value="STK19-like"/>
</dbReference>
<dbReference type="PANTHER" id="PTHR15243">
    <property type="entry name" value="SERINE/THREONINE-PROTEIN KINASE 19"/>
    <property type="match status" value="1"/>
</dbReference>
<dbReference type="EMBL" id="GL349480">
    <property type="protein sequence ID" value="KNC53246.1"/>
    <property type="molecule type" value="Genomic_DNA"/>
</dbReference>
<dbReference type="Proteomes" id="UP000054408">
    <property type="component" value="Unassembled WGS sequence"/>
</dbReference>
<feature type="compositionally biased region" description="Acidic residues" evidence="2">
    <location>
        <begin position="159"/>
        <end position="172"/>
    </location>
</feature>
<evidence type="ECO:0000313" key="4">
    <source>
        <dbReference type="Proteomes" id="UP000054408"/>
    </source>
</evidence>
<evidence type="ECO:0000313" key="3">
    <source>
        <dbReference type="EMBL" id="KNC53246.1"/>
    </source>
</evidence>
<organism evidence="3 4">
    <name type="scientific">Thecamonas trahens ATCC 50062</name>
    <dbReference type="NCBI Taxonomy" id="461836"/>
    <lineage>
        <taxon>Eukaryota</taxon>
        <taxon>Apusozoa</taxon>
        <taxon>Apusomonadida</taxon>
        <taxon>Apusomonadidae</taxon>
        <taxon>Thecamonas</taxon>
    </lineage>
</organism>
<dbReference type="GeneID" id="25567354"/>
<dbReference type="Pfam" id="PF10494">
    <property type="entry name" value="Stk19"/>
    <property type="match status" value="1"/>
</dbReference>
<dbReference type="PANTHER" id="PTHR15243:SF0">
    <property type="entry name" value="SERINE_THREONINE-PROTEIN KINASE 19"/>
    <property type="match status" value="1"/>
</dbReference>
<accession>A0A0L0DMJ5</accession>
<evidence type="ECO:0000256" key="2">
    <source>
        <dbReference type="SAM" id="MobiDB-lite"/>
    </source>
</evidence>
<sequence length="723" mass="77980">MDNETGVVAMETGESEAAAVEAGAVESEERPAVAAKSALAPSVLAEVEAAIQDAVNAGLCPHPECGWWSNAASQRDRRKSAFKHMRTATVHEGHFAKLNADSRSCPICWLAVEEGDFERDMMDRLYPWLVSRPIPPQDVDWLVADVKERIQAAGSAESGSDESGDDGTEETTEAVVCPHDDCGWRPKSARAASAKIMRHAESLALHRQHLNQHYETCGACKSLVAAGKWDAPSMAKPDELREPSPDEWDLARERLRDYRLHQLSKRRRAVYEVGDLPSDAIHTNAKRRALLAGAKPLDNSGSQTAPTPLMATRALSPTFEFTGYHDNRATEATVVQEMGLLRRDLVRSVADTTRAKVTAMRSLGASVERLGGEVIALKASLDWAVLKPPPRPPTPPPEPLRIPAAVASAPLPVNIPDINKLPPAEANSLFWKTFTNQLLYGIAAEIPDILPRDNPHSSTATSSLPSDTEVVLARMVTKSAKPALERKAGMALRITTLHALYSMLSDRTTVDRELEAAKREGRVRVFSLPSEPVTVFVMAMDDYLDQIRRVLVRTSASAAAPTATPTASAAASSLLALFRAFVCNVALVLPAKALTPAALFAALARPLPEPLPSAWQRIATAAGGLDALLDGNAVQSIAARAADADQAPVLLQELVKAGLVVPSGVHQVWMAMPYGASFIVAYTKSVSQVLRVIKSTKYKELELRRLLATPTSCSARGPWSGSR</sequence>
<dbReference type="OrthoDB" id="10261701at2759"/>
<feature type="region of interest" description="Disordered" evidence="2">
    <location>
        <begin position="152"/>
        <end position="173"/>
    </location>
</feature>
<reference evidence="3 4" key="1">
    <citation type="submission" date="2010-05" db="EMBL/GenBank/DDBJ databases">
        <title>The Genome Sequence of Thecamonas trahens ATCC 50062.</title>
        <authorList>
            <consortium name="The Broad Institute Genome Sequencing Platform"/>
            <person name="Russ C."/>
            <person name="Cuomo C."/>
            <person name="Shea T."/>
            <person name="Young S.K."/>
            <person name="Zeng Q."/>
            <person name="Koehrsen M."/>
            <person name="Haas B."/>
            <person name="Borodovsky M."/>
            <person name="Guigo R."/>
            <person name="Alvarado L."/>
            <person name="Berlin A."/>
            <person name="Bochicchio J."/>
            <person name="Borenstein D."/>
            <person name="Chapman S."/>
            <person name="Chen Z."/>
            <person name="Freedman E."/>
            <person name="Gellesch M."/>
            <person name="Goldberg J."/>
            <person name="Griggs A."/>
            <person name="Gujja S."/>
            <person name="Heilman E."/>
            <person name="Heiman D."/>
            <person name="Hepburn T."/>
            <person name="Howarth C."/>
            <person name="Jen D."/>
            <person name="Larson L."/>
            <person name="Mehta T."/>
            <person name="Park D."/>
            <person name="Pearson M."/>
            <person name="Roberts A."/>
            <person name="Saif S."/>
            <person name="Shenoy N."/>
            <person name="Sisk P."/>
            <person name="Stolte C."/>
            <person name="Sykes S."/>
            <person name="Thomson T."/>
            <person name="Walk T."/>
            <person name="White J."/>
            <person name="Yandava C."/>
            <person name="Burger G."/>
            <person name="Gray M.W."/>
            <person name="Holland P.W.H."/>
            <person name="King N."/>
            <person name="Lang F.B.F."/>
            <person name="Roger A.J."/>
            <person name="Ruiz-Trillo I."/>
            <person name="Lander E."/>
            <person name="Nusbaum C."/>
        </authorList>
    </citation>
    <scope>NUCLEOTIDE SEQUENCE [LARGE SCALE GENOMIC DNA]</scope>
    <source>
        <strain evidence="3 4">ATCC 50062</strain>
    </source>
</reference>
<protein>
    <submittedName>
        <fullName evidence="3">Uncharacterized protein</fullName>
    </submittedName>
</protein>
<name>A0A0L0DMJ5_THETB</name>
<comment type="similarity">
    <text evidence="1">Belongs to the STK19 family.</text>
</comment>